<comment type="caution">
    <text evidence="1">The sequence shown here is derived from an EMBL/GenBank/DDBJ whole genome shotgun (WGS) entry which is preliminary data.</text>
</comment>
<sequence>MLLLVDKKDRAHAVATLDQMGLNQIADWIKALPENKWEQMFHSRWPTLAKQCGILEEEQV</sequence>
<evidence type="ECO:0000313" key="2">
    <source>
        <dbReference type="Proteomes" id="UP001631969"/>
    </source>
</evidence>
<keyword evidence="2" id="KW-1185">Reference proteome</keyword>
<dbReference type="Proteomes" id="UP001631969">
    <property type="component" value="Unassembled WGS sequence"/>
</dbReference>
<name>A0ACC7P422_9BACL</name>
<organism evidence="1 2">
    <name type="scientific">Paenibacillus mesotrionivorans</name>
    <dbReference type="NCBI Taxonomy" id="3160968"/>
    <lineage>
        <taxon>Bacteria</taxon>
        <taxon>Bacillati</taxon>
        <taxon>Bacillota</taxon>
        <taxon>Bacilli</taxon>
        <taxon>Bacillales</taxon>
        <taxon>Paenibacillaceae</taxon>
        <taxon>Paenibacillus</taxon>
    </lineage>
</organism>
<protein>
    <submittedName>
        <fullName evidence="1">Uncharacterized protein</fullName>
    </submittedName>
</protein>
<gene>
    <name evidence="1" type="ORF">ACI1P1_26325</name>
</gene>
<evidence type="ECO:0000313" key="1">
    <source>
        <dbReference type="EMBL" id="MFM9331819.1"/>
    </source>
</evidence>
<accession>A0ACC7P422</accession>
<reference evidence="1" key="1">
    <citation type="submission" date="2024-12" db="EMBL/GenBank/DDBJ databases">
        <authorList>
            <person name="Wu N."/>
        </authorList>
    </citation>
    <scope>NUCLEOTIDE SEQUENCE</scope>
    <source>
        <strain evidence="1">P15</strain>
    </source>
</reference>
<proteinExistence type="predicted"/>
<dbReference type="EMBL" id="JBJURJ010000022">
    <property type="protein sequence ID" value="MFM9331819.1"/>
    <property type="molecule type" value="Genomic_DNA"/>
</dbReference>